<sequence>MATTPDNWQPSEERITDLLARFTPRQLAIGYLRAQRRARQEASAFALLDDISLATIAATQGDLNSARQHMEKANRTAATAKQVLE</sequence>
<name>A0ABW9Y1W5_9RHOB</name>
<dbReference type="RefSeq" id="WP_161764802.1">
    <property type="nucleotide sequence ID" value="NZ_JAAATW010000001.1"/>
</dbReference>
<keyword evidence="3" id="KW-1185">Reference proteome</keyword>
<gene>
    <name evidence="2" type="ORF">GU920_00255</name>
</gene>
<evidence type="ECO:0000313" key="2">
    <source>
        <dbReference type="EMBL" id="NBE05959.1"/>
    </source>
</evidence>
<dbReference type="EMBL" id="JAAATW010000001">
    <property type="protein sequence ID" value="NBE05959.1"/>
    <property type="molecule type" value="Genomic_DNA"/>
</dbReference>
<dbReference type="Proteomes" id="UP001517376">
    <property type="component" value="Unassembled WGS sequence"/>
</dbReference>
<evidence type="ECO:0000256" key="1">
    <source>
        <dbReference type="SAM" id="Coils"/>
    </source>
</evidence>
<comment type="caution">
    <text evidence="2">The sequence shown here is derived from an EMBL/GenBank/DDBJ whole genome shotgun (WGS) entry which is preliminary data.</text>
</comment>
<feature type="coiled-coil region" evidence="1">
    <location>
        <begin position="56"/>
        <end position="83"/>
    </location>
</feature>
<organism evidence="2 3">
    <name type="scientific">Paragemmobacter ruber</name>
    <dbReference type="NCBI Taxonomy" id="1985673"/>
    <lineage>
        <taxon>Bacteria</taxon>
        <taxon>Pseudomonadati</taxon>
        <taxon>Pseudomonadota</taxon>
        <taxon>Alphaproteobacteria</taxon>
        <taxon>Rhodobacterales</taxon>
        <taxon>Paracoccaceae</taxon>
        <taxon>Paragemmobacter</taxon>
    </lineage>
</organism>
<accession>A0ABW9Y1W5</accession>
<keyword evidence="1" id="KW-0175">Coiled coil</keyword>
<reference evidence="3" key="1">
    <citation type="submission" date="2020-01" db="EMBL/GenBank/DDBJ databases">
        <title>Sphingomonas sp. strain CSW-10.</title>
        <authorList>
            <person name="Chen W.-M."/>
        </authorList>
    </citation>
    <scope>NUCLEOTIDE SEQUENCE [LARGE SCALE GENOMIC DNA]</scope>
    <source>
        <strain evidence="3">CCP-1</strain>
    </source>
</reference>
<evidence type="ECO:0000313" key="3">
    <source>
        <dbReference type="Proteomes" id="UP001517376"/>
    </source>
</evidence>
<proteinExistence type="predicted"/>
<protein>
    <submittedName>
        <fullName evidence="2">Uncharacterized protein</fullName>
    </submittedName>
</protein>